<accession>A0ABV1IF70</accession>
<comment type="caution">
    <text evidence="2">The sequence shown here is derived from an EMBL/GenBank/DDBJ whole genome shotgun (WGS) entry which is preliminary data.</text>
</comment>
<dbReference type="SUPFAM" id="SSF69360">
    <property type="entry name" value="Cell wall binding repeat"/>
    <property type="match status" value="1"/>
</dbReference>
<evidence type="ECO:0000256" key="1">
    <source>
        <dbReference type="ARBA" id="ARBA00022737"/>
    </source>
</evidence>
<dbReference type="RefSeq" id="WP_349182076.1">
    <property type="nucleotide sequence ID" value="NZ_JBBNGS010000006.1"/>
</dbReference>
<name>A0ABV1IF70_9ACTN</name>
<reference evidence="2 3" key="1">
    <citation type="submission" date="2024-04" db="EMBL/GenBank/DDBJ databases">
        <title>Human intestinal bacterial collection.</title>
        <authorList>
            <person name="Pauvert C."/>
            <person name="Hitch T.C.A."/>
            <person name="Clavel T."/>
        </authorList>
    </citation>
    <scope>NUCLEOTIDE SEQUENCE [LARGE SCALE GENOMIC DNA]</scope>
    <source>
        <strain evidence="2 3">CLA-AA-H197</strain>
    </source>
</reference>
<dbReference type="Pfam" id="PF01473">
    <property type="entry name" value="Choline_bind_1"/>
    <property type="match status" value="4"/>
</dbReference>
<evidence type="ECO:0000313" key="2">
    <source>
        <dbReference type="EMBL" id="MEQ2637537.1"/>
    </source>
</evidence>
<sequence>MAVLDVEAKDPVAPVWKQVWVLAEDGTWYWGLSDGTFAKGSWVYAGGSWYLMGADGAMMTGLVQKDGTRYYLTSSGAMDTGWARDADGSWYLASQSGALVTGWQKVGGTWYRIDPSSYEMATGVKDLYGWLAYYDTTYQPLWGWYDGVPLC</sequence>
<proteinExistence type="predicted"/>
<gene>
    <name evidence="2" type="ORF">AAAT05_04180</name>
</gene>
<keyword evidence="1" id="KW-0677">Repeat</keyword>
<organism evidence="2 3">
    <name type="scientific">Paratractidigestivibacter faecalis</name>
    <dbReference type="NCBI Taxonomy" id="2292441"/>
    <lineage>
        <taxon>Bacteria</taxon>
        <taxon>Bacillati</taxon>
        <taxon>Actinomycetota</taxon>
        <taxon>Coriobacteriia</taxon>
        <taxon>Coriobacteriales</taxon>
        <taxon>Atopobiaceae</taxon>
        <taxon>Paratractidigestivibacter</taxon>
    </lineage>
</organism>
<protein>
    <recommendedName>
        <fullName evidence="4">N-acetylmuramoyl-L-alanine amidase family protein</fullName>
    </recommendedName>
</protein>
<dbReference type="Gene3D" id="2.10.270.10">
    <property type="entry name" value="Cholin Binding"/>
    <property type="match status" value="2"/>
</dbReference>
<keyword evidence="3" id="KW-1185">Reference proteome</keyword>
<dbReference type="EMBL" id="JBBNGS010000006">
    <property type="protein sequence ID" value="MEQ2637537.1"/>
    <property type="molecule type" value="Genomic_DNA"/>
</dbReference>
<evidence type="ECO:0008006" key="4">
    <source>
        <dbReference type="Google" id="ProtNLM"/>
    </source>
</evidence>
<dbReference type="Proteomes" id="UP001478817">
    <property type="component" value="Unassembled WGS sequence"/>
</dbReference>
<evidence type="ECO:0000313" key="3">
    <source>
        <dbReference type="Proteomes" id="UP001478817"/>
    </source>
</evidence>
<dbReference type="InterPro" id="IPR018337">
    <property type="entry name" value="Cell_wall/Cho-bd_repeat"/>
</dbReference>